<keyword evidence="4" id="KW-0680">Restriction system</keyword>
<dbReference type="PROSITE" id="PS00094">
    <property type="entry name" value="C5_MTASE_1"/>
    <property type="match status" value="1"/>
</dbReference>
<dbReference type="PROSITE" id="PS00095">
    <property type="entry name" value="C5_MTASE_2"/>
    <property type="match status" value="1"/>
</dbReference>
<proteinExistence type="inferred from homology"/>
<feature type="active site" evidence="6">
    <location>
        <position position="75"/>
    </location>
</feature>
<evidence type="ECO:0000256" key="1">
    <source>
        <dbReference type="ARBA" id="ARBA00022603"/>
    </source>
</evidence>
<dbReference type="PATRIC" id="fig|1768241.3.peg.688"/>
<dbReference type="GO" id="GO:0003886">
    <property type="term" value="F:DNA (cytosine-5-)-methyltransferase activity"/>
    <property type="evidence" value="ECO:0007669"/>
    <property type="project" value="UniProtKB-EC"/>
</dbReference>
<organism evidence="9 10">
    <name type="scientific">Tritonibacter horizontis</name>
    <dbReference type="NCBI Taxonomy" id="1768241"/>
    <lineage>
        <taxon>Bacteria</taxon>
        <taxon>Pseudomonadati</taxon>
        <taxon>Pseudomonadota</taxon>
        <taxon>Alphaproteobacteria</taxon>
        <taxon>Rhodobacterales</taxon>
        <taxon>Paracoccaceae</taxon>
        <taxon>Tritonibacter</taxon>
    </lineage>
</organism>
<gene>
    <name evidence="9" type="primary">aplIM</name>
    <name evidence="9" type="ORF">TRIHO_06690</name>
</gene>
<dbReference type="InterPro" id="IPR001525">
    <property type="entry name" value="C5_MeTfrase"/>
</dbReference>
<evidence type="ECO:0000256" key="7">
    <source>
        <dbReference type="RuleBase" id="RU000416"/>
    </source>
</evidence>
<dbReference type="GO" id="GO:0009307">
    <property type="term" value="P:DNA restriction-modification system"/>
    <property type="evidence" value="ECO:0007669"/>
    <property type="project" value="UniProtKB-KW"/>
</dbReference>
<dbReference type="CDD" id="cd00315">
    <property type="entry name" value="Cyt_C5_DNA_methylase"/>
    <property type="match status" value="1"/>
</dbReference>
<dbReference type="Gene3D" id="3.90.120.10">
    <property type="entry name" value="DNA Methylase, subunit A, domain 2"/>
    <property type="match status" value="1"/>
</dbReference>
<dbReference type="GO" id="GO:0003677">
    <property type="term" value="F:DNA binding"/>
    <property type="evidence" value="ECO:0007669"/>
    <property type="project" value="TreeGrafter"/>
</dbReference>
<evidence type="ECO:0000256" key="4">
    <source>
        <dbReference type="ARBA" id="ARBA00022747"/>
    </source>
</evidence>
<dbReference type="GO" id="GO:0044027">
    <property type="term" value="P:negative regulation of gene expression via chromosomal CpG island methylation"/>
    <property type="evidence" value="ECO:0007669"/>
    <property type="project" value="TreeGrafter"/>
</dbReference>
<protein>
    <recommendedName>
        <fullName evidence="8">Cytosine-specific methyltransferase</fullName>
        <ecNumber evidence="8">2.1.1.37</ecNumber>
    </recommendedName>
</protein>
<dbReference type="NCBIfam" id="TIGR00675">
    <property type="entry name" value="dcm"/>
    <property type="match status" value="1"/>
</dbReference>
<dbReference type="EMBL" id="LPUY01000016">
    <property type="protein sequence ID" value="KUP94444.1"/>
    <property type="molecule type" value="Genomic_DNA"/>
</dbReference>
<evidence type="ECO:0000256" key="6">
    <source>
        <dbReference type="PROSITE-ProRule" id="PRU01016"/>
    </source>
</evidence>
<dbReference type="AlphaFoldDB" id="A0A132C1J4"/>
<evidence type="ECO:0000313" key="9">
    <source>
        <dbReference type="EMBL" id="KUP94444.1"/>
    </source>
</evidence>
<comment type="similarity">
    <text evidence="6 7">Belongs to the class I-like SAM-binding methyltransferase superfamily. C5-methyltransferase family.</text>
</comment>
<dbReference type="SUPFAM" id="SSF53335">
    <property type="entry name" value="S-adenosyl-L-methionine-dependent methyltransferases"/>
    <property type="match status" value="1"/>
</dbReference>
<keyword evidence="3 6" id="KW-0949">S-adenosyl-L-methionine</keyword>
<comment type="caution">
    <text evidence="9">The sequence shown here is derived from an EMBL/GenBank/DDBJ whole genome shotgun (WGS) entry which is preliminary data.</text>
</comment>
<dbReference type="GO" id="GO:0032259">
    <property type="term" value="P:methylation"/>
    <property type="evidence" value="ECO:0007669"/>
    <property type="project" value="UniProtKB-KW"/>
</dbReference>
<dbReference type="InterPro" id="IPR050390">
    <property type="entry name" value="C5-Methyltransferase"/>
</dbReference>
<keyword evidence="1 6" id="KW-0489">Methyltransferase</keyword>
<comment type="catalytic activity">
    <reaction evidence="5 8">
        <text>a 2'-deoxycytidine in DNA + S-adenosyl-L-methionine = a 5-methyl-2'-deoxycytidine in DNA + S-adenosyl-L-homocysteine + H(+)</text>
        <dbReference type="Rhea" id="RHEA:13681"/>
        <dbReference type="Rhea" id="RHEA-COMP:11369"/>
        <dbReference type="Rhea" id="RHEA-COMP:11370"/>
        <dbReference type="ChEBI" id="CHEBI:15378"/>
        <dbReference type="ChEBI" id="CHEBI:57856"/>
        <dbReference type="ChEBI" id="CHEBI:59789"/>
        <dbReference type="ChEBI" id="CHEBI:85452"/>
        <dbReference type="ChEBI" id="CHEBI:85454"/>
        <dbReference type="EC" id="2.1.1.37"/>
    </reaction>
</comment>
<reference evidence="9 10" key="1">
    <citation type="submission" date="2015-12" db="EMBL/GenBank/DDBJ databases">
        <title>Genome sequence of the marine Rhodobacteraceae strain O3.65, Candidatus Tritonibacter horizontis.</title>
        <authorList>
            <person name="Poehlein A."/>
            <person name="Giebel H.A."/>
            <person name="Voget S."/>
            <person name="Brinkhoff T."/>
        </authorList>
    </citation>
    <scope>NUCLEOTIDE SEQUENCE [LARGE SCALE GENOMIC DNA]</scope>
    <source>
        <strain evidence="9 10">O3.65</strain>
    </source>
</reference>
<dbReference type="InterPro" id="IPR029063">
    <property type="entry name" value="SAM-dependent_MTases_sf"/>
</dbReference>
<dbReference type="Gene3D" id="3.40.50.150">
    <property type="entry name" value="Vaccinia Virus protein VP39"/>
    <property type="match status" value="1"/>
</dbReference>
<dbReference type="RefSeq" id="WP_068240406.1">
    <property type="nucleotide sequence ID" value="NZ_LPUY01000016.1"/>
</dbReference>
<dbReference type="EC" id="2.1.1.37" evidence="8"/>
<keyword evidence="10" id="KW-1185">Reference proteome</keyword>
<dbReference type="PRINTS" id="PR00105">
    <property type="entry name" value="C5METTRFRASE"/>
</dbReference>
<name>A0A132C1J4_9RHOB</name>
<keyword evidence="2 6" id="KW-0808">Transferase</keyword>
<sequence length="319" mass="35100">MLTSVELCAGAGGQALGLEKAGYDHTALVEIDKHCCATLRHNRPVWNVLEEDVRNFKSVAGDFRGIDLLAGGLPCPPFSVAGKQLGEKDERNLFDDAIDIVDSTRPRAVMIENVRGFLDAVFHDYREKLKSQLGKLGYETGWRLLNASDYGVPQLRPRVAIVALRREFADQFDWPDPLPRNPATVGETLLDLMQERGWRGAEDWARKADEIAPTVVGGSKKHGGPDLGPTRARRAWAALGVEGRTIANEAPDPFHNDMPRLTVRMVARLQGFPDSWHFTGAKTNAYRQVGNAFPPPVAEAVARQIRSAIAKPNLHVVSA</sequence>
<dbReference type="InterPro" id="IPR031303">
    <property type="entry name" value="C5_meth_CS"/>
</dbReference>
<evidence type="ECO:0000313" key="10">
    <source>
        <dbReference type="Proteomes" id="UP000068382"/>
    </source>
</evidence>
<dbReference type="Proteomes" id="UP000068382">
    <property type="component" value="Unassembled WGS sequence"/>
</dbReference>
<evidence type="ECO:0000256" key="3">
    <source>
        <dbReference type="ARBA" id="ARBA00022691"/>
    </source>
</evidence>
<dbReference type="Pfam" id="PF00145">
    <property type="entry name" value="DNA_methylase"/>
    <property type="match status" value="1"/>
</dbReference>
<evidence type="ECO:0000256" key="8">
    <source>
        <dbReference type="RuleBase" id="RU000417"/>
    </source>
</evidence>
<dbReference type="PANTHER" id="PTHR10629">
    <property type="entry name" value="CYTOSINE-SPECIFIC METHYLTRANSFERASE"/>
    <property type="match status" value="1"/>
</dbReference>
<dbReference type="PANTHER" id="PTHR10629:SF52">
    <property type="entry name" value="DNA (CYTOSINE-5)-METHYLTRANSFERASE 1"/>
    <property type="match status" value="1"/>
</dbReference>
<evidence type="ECO:0000256" key="5">
    <source>
        <dbReference type="ARBA" id="ARBA00047422"/>
    </source>
</evidence>
<dbReference type="OrthoDB" id="9813719at2"/>
<evidence type="ECO:0000256" key="2">
    <source>
        <dbReference type="ARBA" id="ARBA00022679"/>
    </source>
</evidence>
<dbReference type="InterPro" id="IPR018117">
    <property type="entry name" value="C5_DNA_meth_AS"/>
</dbReference>
<dbReference type="PROSITE" id="PS51679">
    <property type="entry name" value="SAM_MT_C5"/>
    <property type="match status" value="1"/>
</dbReference>
<dbReference type="REBASE" id="168497">
    <property type="entry name" value="M.RstO365ORF6690P"/>
</dbReference>
<accession>A0A132C1J4</accession>